<evidence type="ECO:0000313" key="3">
    <source>
        <dbReference type="EMBL" id="SPF47141.1"/>
    </source>
</evidence>
<accession>A0A2U3L5F6</accession>
<dbReference type="InterPro" id="IPR006674">
    <property type="entry name" value="HD_domain"/>
</dbReference>
<keyword evidence="1" id="KW-0472">Membrane</keyword>
<gene>
    <name evidence="3" type="ORF">SBF1_380002</name>
</gene>
<dbReference type="Pfam" id="PF01966">
    <property type="entry name" value="HD"/>
    <property type="match status" value="1"/>
</dbReference>
<dbReference type="PANTHER" id="PTHR11373:SF4">
    <property type="entry name" value="DEOXYNUCLEOSIDE TRIPHOSPHATE TRIPHOSPHOHYDROLASE SAMHD1"/>
    <property type="match status" value="1"/>
</dbReference>
<dbReference type="GO" id="GO:0006203">
    <property type="term" value="P:dGTP catabolic process"/>
    <property type="evidence" value="ECO:0007669"/>
    <property type="project" value="TreeGrafter"/>
</dbReference>
<keyword evidence="1" id="KW-1133">Transmembrane helix</keyword>
<dbReference type="Gene3D" id="1.10.3210.10">
    <property type="entry name" value="Hypothetical protein af1432"/>
    <property type="match status" value="1"/>
</dbReference>
<sequence>MLQFEFIHSIGVYHLGRKVFDSVHNSLGSLEQTFPEELDNIKRLFELACLLHDVGHAPFSHTEERFFLADAANPPAIYAKLIALVSDPDFSDDFDYYCDNGKVAIVTPKRQIVIFLIVLLNCLIPQLLTLIGWTILFGMRKQRDSRVYPLITKDF</sequence>
<dbReference type="SUPFAM" id="SSF109604">
    <property type="entry name" value="HD-domain/PDEase-like"/>
    <property type="match status" value="1"/>
</dbReference>
<proteinExistence type="predicted"/>
<evidence type="ECO:0000259" key="2">
    <source>
        <dbReference type="Pfam" id="PF01966"/>
    </source>
</evidence>
<dbReference type="CDD" id="cd00077">
    <property type="entry name" value="HDc"/>
    <property type="match status" value="1"/>
</dbReference>
<organism evidence="3 4">
    <name type="scientific">Candidatus Desulfosporosinus infrequens</name>
    <dbReference type="NCBI Taxonomy" id="2043169"/>
    <lineage>
        <taxon>Bacteria</taxon>
        <taxon>Bacillati</taxon>
        <taxon>Bacillota</taxon>
        <taxon>Clostridia</taxon>
        <taxon>Eubacteriales</taxon>
        <taxon>Desulfitobacteriaceae</taxon>
        <taxon>Desulfosporosinus</taxon>
    </lineage>
</organism>
<feature type="domain" description="HD" evidence="2">
    <location>
        <begin position="6"/>
        <end position="65"/>
    </location>
</feature>
<name>A0A2U3L5F6_9FIRM</name>
<keyword evidence="1" id="KW-0812">Transmembrane</keyword>
<evidence type="ECO:0000313" key="4">
    <source>
        <dbReference type="Proteomes" id="UP000238916"/>
    </source>
</evidence>
<dbReference type="GO" id="GO:0008832">
    <property type="term" value="F:dGTPase activity"/>
    <property type="evidence" value="ECO:0007669"/>
    <property type="project" value="TreeGrafter"/>
</dbReference>
<reference evidence="4" key="1">
    <citation type="submission" date="2018-02" db="EMBL/GenBank/DDBJ databases">
        <authorList>
            <person name="Hausmann B."/>
        </authorList>
    </citation>
    <scope>NUCLEOTIDE SEQUENCE [LARGE SCALE GENOMIC DNA]</scope>
    <source>
        <strain evidence="4">Peat soil MAG SbF1</strain>
    </source>
</reference>
<dbReference type="Proteomes" id="UP000238916">
    <property type="component" value="Unassembled WGS sequence"/>
</dbReference>
<dbReference type="EMBL" id="OMOF01000312">
    <property type="protein sequence ID" value="SPF47141.1"/>
    <property type="molecule type" value="Genomic_DNA"/>
</dbReference>
<feature type="transmembrane region" description="Helical" evidence="1">
    <location>
        <begin position="112"/>
        <end position="136"/>
    </location>
</feature>
<dbReference type="InterPro" id="IPR050135">
    <property type="entry name" value="dGTPase-like"/>
</dbReference>
<dbReference type="AlphaFoldDB" id="A0A2U3L5F6"/>
<dbReference type="PANTHER" id="PTHR11373">
    <property type="entry name" value="DEOXYNUCLEOSIDE TRIPHOSPHATE TRIPHOSPHOHYDROLASE"/>
    <property type="match status" value="1"/>
</dbReference>
<protein>
    <recommendedName>
        <fullName evidence="2">HD domain-containing protein</fullName>
    </recommendedName>
</protein>
<dbReference type="InterPro" id="IPR003607">
    <property type="entry name" value="HD/PDEase_dom"/>
</dbReference>
<evidence type="ECO:0000256" key="1">
    <source>
        <dbReference type="SAM" id="Phobius"/>
    </source>
</evidence>
<dbReference type="OrthoDB" id="9803619at2"/>